<keyword evidence="1" id="KW-1133">Transmembrane helix</keyword>
<dbReference type="AlphaFoldDB" id="A0A511QZN9"/>
<dbReference type="RefSeq" id="WP_119341396.1">
    <property type="nucleotide sequence ID" value="NZ_BJXL01000022.1"/>
</dbReference>
<dbReference type="Pfam" id="PF01757">
    <property type="entry name" value="Acyl_transf_3"/>
    <property type="match status" value="1"/>
</dbReference>
<dbReference type="EMBL" id="BJXL01000022">
    <property type="protein sequence ID" value="GEM82843.1"/>
    <property type="molecule type" value="Genomic_DNA"/>
</dbReference>
<keyword evidence="1" id="KW-0472">Membrane</keyword>
<comment type="caution">
    <text evidence="3">The sequence shown here is derived from an EMBL/GenBank/DDBJ whole genome shotgun (WGS) entry which is preliminary data.</text>
</comment>
<feature type="transmembrane region" description="Helical" evidence="1">
    <location>
        <begin position="82"/>
        <end position="103"/>
    </location>
</feature>
<feature type="transmembrane region" description="Helical" evidence="1">
    <location>
        <begin position="217"/>
        <end position="235"/>
    </location>
</feature>
<sequence length="400" mass="46501">MNKRIHYLDWLRFLAVFLGLVFHSGRPFDDWPWLIKGPELGWTTFFNEALTTVRLPLLFFVSGAATIFVLKKLVKDYTLDRMIRLLIPLGMGVLLIVPPQHYIVRISLPPSDPQHFNGSYWQFLSGPWLHGGTYPLSNLRTEHLWYLLYLFIFSLLALPIFLYLRSPGGLALWARLEHWFMAASWRVWLLVVIPAIGISLLPLIFRSHPGLVQDLENLLFFFFLYVLGFALFHRPRLLEIIFSQRKLFAWAGLVLVIGKAYLFTVVWEHDTFSPGISLQNFELYWLLRDLAALCVVFAALGYAHQYLNRPSPFLEHARHWVYPFYIWHQSVIVVLGYFVLKLAWPAWLLYGLLMLSALVVTITLSELVQHSALSRFLFGIHRRSGRKSATALSRTSKKML</sequence>
<dbReference type="OrthoDB" id="5446016at2"/>
<reference evidence="3 4" key="1">
    <citation type="submission" date="2019-07" db="EMBL/GenBank/DDBJ databases">
        <title>Whole genome shotgun sequence of Meiothermus hypogaeus NBRC 106114.</title>
        <authorList>
            <person name="Hosoyama A."/>
            <person name="Uohara A."/>
            <person name="Ohji S."/>
            <person name="Ichikawa N."/>
        </authorList>
    </citation>
    <scope>NUCLEOTIDE SEQUENCE [LARGE SCALE GENOMIC DNA]</scope>
    <source>
        <strain evidence="3 4">NBRC 106114</strain>
    </source>
</reference>
<keyword evidence="1" id="KW-0812">Transmembrane</keyword>
<feature type="transmembrane region" description="Helical" evidence="1">
    <location>
        <begin position="319"/>
        <end position="340"/>
    </location>
</feature>
<name>A0A511QZN9_9DEIN</name>
<evidence type="ECO:0000313" key="3">
    <source>
        <dbReference type="EMBL" id="GEM82843.1"/>
    </source>
</evidence>
<feature type="transmembrane region" description="Helical" evidence="1">
    <location>
        <begin position="346"/>
        <end position="368"/>
    </location>
</feature>
<evidence type="ECO:0000313" key="4">
    <source>
        <dbReference type="Proteomes" id="UP000321197"/>
    </source>
</evidence>
<evidence type="ECO:0000259" key="2">
    <source>
        <dbReference type="Pfam" id="PF01757"/>
    </source>
</evidence>
<feature type="transmembrane region" description="Helical" evidence="1">
    <location>
        <begin position="185"/>
        <end position="205"/>
    </location>
</feature>
<feature type="domain" description="Acyltransferase 3" evidence="2">
    <location>
        <begin position="5"/>
        <end position="365"/>
    </location>
</feature>
<dbReference type="InterPro" id="IPR050623">
    <property type="entry name" value="Glucan_succinyl_AcylTrfase"/>
</dbReference>
<feature type="transmembrane region" description="Helical" evidence="1">
    <location>
        <begin position="51"/>
        <end position="70"/>
    </location>
</feature>
<dbReference type="InterPro" id="IPR002656">
    <property type="entry name" value="Acyl_transf_3_dom"/>
</dbReference>
<proteinExistence type="predicted"/>
<dbReference type="Proteomes" id="UP000321197">
    <property type="component" value="Unassembled WGS sequence"/>
</dbReference>
<feature type="transmembrane region" description="Helical" evidence="1">
    <location>
        <begin position="287"/>
        <end position="307"/>
    </location>
</feature>
<feature type="transmembrane region" description="Helical" evidence="1">
    <location>
        <begin position="144"/>
        <end position="164"/>
    </location>
</feature>
<protein>
    <recommendedName>
        <fullName evidence="2">Acyltransferase 3 domain-containing protein</fullName>
    </recommendedName>
</protein>
<evidence type="ECO:0000256" key="1">
    <source>
        <dbReference type="SAM" id="Phobius"/>
    </source>
</evidence>
<dbReference type="PANTHER" id="PTHR36927">
    <property type="entry name" value="BLR4337 PROTEIN"/>
    <property type="match status" value="1"/>
</dbReference>
<dbReference type="GO" id="GO:0016747">
    <property type="term" value="F:acyltransferase activity, transferring groups other than amino-acyl groups"/>
    <property type="evidence" value="ECO:0007669"/>
    <property type="project" value="InterPro"/>
</dbReference>
<organism evidence="3 4">
    <name type="scientific">Meiothermus hypogaeus NBRC 106114</name>
    <dbReference type="NCBI Taxonomy" id="1227553"/>
    <lineage>
        <taxon>Bacteria</taxon>
        <taxon>Thermotogati</taxon>
        <taxon>Deinococcota</taxon>
        <taxon>Deinococci</taxon>
        <taxon>Thermales</taxon>
        <taxon>Thermaceae</taxon>
        <taxon>Meiothermus</taxon>
    </lineage>
</organism>
<feature type="transmembrane region" description="Helical" evidence="1">
    <location>
        <begin position="247"/>
        <end position="267"/>
    </location>
</feature>
<gene>
    <name evidence="3" type="ORF">MHY01S_10090</name>
</gene>
<dbReference type="PANTHER" id="PTHR36927:SF3">
    <property type="entry name" value="GLUCANS BIOSYNTHESIS PROTEIN C"/>
    <property type="match status" value="1"/>
</dbReference>
<accession>A0A511QZN9</accession>